<dbReference type="Gene3D" id="3.30.365.10">
    <property type="entry name" value="Aldehyde oxidase/xanthine dehydrogenase, molybdopterin binding domain"/>
    <property type="match status" value="1"/>
</dbReference>
<sequence length="355" mass="36930">MTALPPSALAWPVPSDIDVSDSITPAHIGEIAKAAGLVRLARMTTTHAAGNVQMEDEIVYYGTTKAKVQLSVRDRLAGVTDGAYVVVTGITPTPLGEGKSTTTIGLAQALGAHLNKKSFACIRQVSAQHVSLPSHHDIVGGAAGGGYAQVVPMDEFNLHMTGDIHAITAANNLLLATGEAKYVADIPPIPGMLYGALVFSTQALANLVQLDTLRARQVAGVVDVVTAADIPGTNAIGDGLEPLFVPLQGQVLYVGMALGLVLATSASVAQHAAGLVVAEYTPLQDDPFWTTDAPITTVAMARAAGTLVPSTPDQPNPIPMPGNDDHVDEKIATAPRQLQGTVSFGSQRHFYMEPQ</sequence>
<dbReference type="SUPFAM" id="SSF52540">
    <property type="entry name" value="P-loop containing nucleoside triphosphate hydrolases"/>
    <property type="match status" value="1"/>
</dbReference>
<gene>
    <name evidence="8" type="ORF">DYB36_012186</name>
</gene>
<dbReference type="GO" id="GO:0004329">
    <property type="term" value="F:formate-tetrahydrofolate ligase activity"/>
    <property type="evidence" value="ECO:0007669"/>
    <property type="project" value="InterPro"/>
</dbReference>
<organism evidence="8 9">
    <name type="scientific">Aphanomyces astaci</name>
    <name type="common">Crayfish plague agent</name>
    <dbReference type="NCBI Taxonomy" id="112090"/>
    <lineage>
        <taxon>Eukaryota</taxon>
        <taxon>Sar</taxon>
        <taxon>Stramenopiles</taxon>
        <taxon>Oomycota</taxon>
        <taxon>Saprolegniomycetes</taxon>
        <taxon>Saprolegniales</taxon>
        <taxon>Verrucalvaceae</taxon>
        <taxon>Aphanomyces</taxon>
    </lineage>
</organism>
<dbReference type="InterPro" id="IPR027417">
    <property type="entry name" value="P-loop_NTPase"/>
</dbReference>
<protein>
    <recommendedName>
        <fullName evidence="7">Aldehyde oxidase/xanthine dehydrogenase a/b hammerhead domain-containing protein</fullName>
    </recommendedName>
</protein>
<keyword evidence="6" id="KW-0560">Oxidoreductase</keyword>
<evidence type="ECO:0000259" key="7">
    <source>
        <dbReference type="SMART" id="SM01008"/>
    </source>
</evidence>
<dbReference type="Proteomes" id="UP000265427">
    <property type="component" value="Unassembled WGS sequence"/>
</dbReference>
<dbReference type="Pfam" id="PF01268">
    <property type="entry name" value="FTHFS"/>
    <property type="match status" value="1"/>
</dbReference>
<dbReference type="Gene3D" id="3.40.50.300">
    <property type="entry name" value="P-loop containing nucleotide triphosphate hydrolases"/>
    <property type="match status" value="1"/>
</dbReference>
<keyword evidence="3" id="KW-0436">Ligase</keyword>
<dbReference type="VEuPathDB" id="FungiDB:H257_14744"/>
<dbReference type="InterPro" id="IPR000559">
    <property type="entry name" value="Formate_THF_ligase"/>
</dbReference>
<keyword evidence="2" id="KW-0554">One-carbon metabolism</keyword>
<dbReference type="InterPro" id="IPR000674">
    <property type="entry name" value="Ald_Oxase/Xan_DH_a/b"/>
</dbReference>
<dbReference type="SUPFAM" id="SSF54665">
    <property type="entry name" value="CO dehydrogenase molybdoprotein N-domain-like"/>
    <property type="match status" value="1"/>
</dbReference>
<evidence type="ECO:0000256" key="1">
    <source>
        <dbReference type="ARBA" id="ARBA00022505"/>
    </source>
</evidence>
<dbReference type="GO" id="GO:0005524">
    <property type="term" value="F:ATP binding"/>
    <property type="evidence" value="ECO:0007669"/>
    <property type="project" value="UniProtKB-KW"/>
</dbReference>
<keyword evidence="4" id="KW-0547">Nucleotide-binding</keyword>
<evidence type="ECO:0000313" key="9">
    <source>
        <dbReference type="Proteomes" id="UP000265427"/>
    </source>
</evidence>
<dbReference type="EMBL" id="QUSZ01005010">
    <property type="protein sequence ID" value="RHY11602.1"/>
    <property type="molecule type" value="Genomic_DNA"/>
</dbReference>
<name>A0A397AVG4_APHAT</name>
<feature type="domain" description="Aldehyde oxidase/xanthine dehydrogenase a/b hammerhead" evidence="7">
    <location>
        <begin position="177"/>
        <end position="284"/>
    </location>
</feature>
<dbReference type="Gene3D" id="3.90.1170.50">
    <property type="entry name" value="Aldehyde oxidase/xanthine dehydrogenase, a/b hammerhead"/>
    <property type="match status" value="1"/>
</dbReference>
<dbReference type="SMART" id="SM01008">
    <property type="entry name" value="Ald_Xan_dh_C"/>
    <property type="match status" value="1"/>
</dbReference>
<evidence type="ECO:0000313" key="8">
    <source>
        <dbReference type="EMBL" id="RHY11602.1"/>
    </source>
</evidence>
<dbReference type="PANTHER" id="PTHR11908">
    <property type="entry name" value="XANTHINE DEHYDROGENASE"/>
    <property type="match status" value="1"/>
</dbReference>
<evidence type="ECO:0000256" key="2">
    <source>
        <dbReference type="ARBA" id="ARBA00022563"/>
    </source>
</evidence>
<evidence type="ECO:0000256" key="3">
    <source>
        <dbReference type="ARBA" id="ARBA00022598"/>
    </source>
</evidence>
<accession>A0A397AVG4</accession>
<proteinExistence type="predicted"/>
<evidence type="ECO:0000256" key="6">
    <source>
        <dbReference type="ARBA" id="ARBA00023002"/>
    </source>
</evidence>
<evidence type="ECO:0000256" key="4">
    <source>
        <dbReference type="ARBA" id="ARBA00022741"/>
    </source>
</evidence>
<feature type="non-terminal residue" evidence="8">
    <location>
        <position position="355"/>
    </location>
</feature>
<dbReference type="GO" id="GO:0006730">
    <property type="term" value="P:one-carbon metabolic process"/>
    <property type="evidence" value="ECO:0007669"/>
    <property type="project" value="UniProtKB-KW"/>
</dbReference>
<evidence type="ECO:0000256" key="5">
    <source>
        <dbReference type="ARBA" id="ARBA00022840"/>
    </source>
</evidence>
<reference evidence="8 9" key="1">
    <citation type="submission" date="2018-08" db="EMBL/GenBank/DDBJ databases">
        <title>Aphanomyces genome sequencing and annotation.</title>
        <authorList>
            <person name="Minardi D."/>
            <person name="Oidtmann B."/>
            <person name="Van Der Giezen M."/>
            <person name="Studholme D.J."/>
        </authorList>
    </citation>
    <scope>NUCLEOTIDE SEQUENCE [LARGE SCALE GENOMIC DNA]</scope>
    <source>
        <strain evidence="8 9">Kv</strain>
    </source>
</reference>
<dbReference type="GO" id="GO:0005506">
    <property type="term" value="F:iron ion binding"/>
    <property type="evidence" value="ECO:0007669"/>
    <property type="project" value="InterPro"/>
</dbReference>
<keyword evidence="5" id="KW-0067">ATP-binding</keyword>
<dbReference type="AlphaFoldDB" id="A0A397AVG4"/>
<dbReference type="GO" id="GO:0016491">
    <property type="term" value="F:oxidoreductase activity"/>
    <property type="evidence" value="ECO:0007669"/>
    <property type="project" value="UniProtKB-KW"/>
</dbReference>
<dbReference type="PANTHER" id="PTHR11908:SF132">
    <property type="entry name" value="ALDEHYDE OXIDASE 1-RELATED"/>
    <property type="match status" value="1"/>
</dbReference>
<dbReference type="InterPro" id="IPR036856">
    <property type="entry name" value="Ald_Oxase/Xan_DH_a/b_sf"/>
</dbReference>
<comment type="caution">
    <text evidence="8">The sequence shown here is derived from an EMBL/GenBank/DDBJ whole genome shotgun (WGS) entry which is preliminary data.</text>
</comment>
<keyword evidence="1" id="KW-0500">Molybdenum</keyword>
<dbReference type="InterPro" id="IPR016208">
    <property type="entry name" value="Ald_Oxase/xanthine_DH-like"/>
</dbReference>